<dbReference type="SUPFAM" id="SSF57535">
    <property type="entry name" value="Complement control module/SCR domain"/>
    <property type="match status" value="1"/>
</dbReference>
<accession>A0A9Q0I8E3</accession>
<feature type="compositionally biased region" description="Basic and acidic residues" evidence="3">
    <location>
        <begin position="248"/>
        <end position="292"/>
    </location>
</feature>
<evidence type="ECO:0000256" key="2">
    <source>
        <dbReference type="PROSITE-ProRule" id="PRU00302"/>
    </source>
</evidence>
<keyword evidence="7" id="KW-1185">Reference proteome</keyword>
<evidence type="ECO:0000256" key="3">
    <source>
        <dbReference type="SAM" id="MobiDB-lite"/>
    </source>
</evidence>
<dbReference type="AlphaFoldDB" id="A0A9Q0I8E3"/>
<comment type="caution">
    <text evidence="6">The sequence shown here is derived from an EMBL/GenBank/DDBJ whole genome shotgun (WGS) entry which is preliminary data.</text>
</comment>
<keyword evidence="4" id="KW-0732">Signal</keyword>
<feature type="chain" id="PRO_5040138390" description="Sushi domain-containing protein" evidence="4">
    <location>
        <begin position="18"/>
        <end position="292"/>
    </location>
</feature>
<dbReference type="OrthoDB" id="6127264at2759"/>
<dbReference type="InterPro" id="IPR000436">
    <property type="entry name" value="Sushi_SCR_CCP_dom"/>
</dbReference>
<dbReference type="EMBL" id="JANIIK010000115">
    <property type="protein sequence ID" value="KAJ3589090.1"/>
    <property type="molecule type" value="Genomic_DNA"/>
</dbReference>
<dbReference type="SMART" id="SM00032">
    <property type="entry name" value="CCP"/>
    <property type="match status" value="1"/>
</dbReference>
<proteinExistence type="predicted"/>
<evidence type="ECO:0000256" key="1">
    <source>
        <dbReference type="ARBA" id="ARBA00023157"/>
    </source>
</evidence>
<evidence type="ECO:0000313" key="6">
    <source>
        <dbReference type="EMBL" id="KAJ3589090.1"/>
    </source>
</evidence>
<evidence type="ECO:0000313" key="7">
    <source>
        <dbReference type="Proteomes" id="UP001148018"/>
    </source>
</evidence>
<organism evidence="6 7">
    <name type="scientific">Muraenolepis orangiensis</name>
    <name type="common">Patagonian moray cod</name>
    <dbReference type="NCBI Taxonomy" id="630683"/>
    <lineage>
        <taxon>Eukaryota</taxon>
        <taxon>Metazoa</taxon>
        <taxon>Chordata</taxon>
        <taxon>Craniata</taxon>
        <taxon>Vertebrata</taxon>
        <taxon>Euteleostomi</taxon>
        <taxon>Actinopterygii</taxon>
        <taxon>Neopterygii</taxon>
        <taxon>Teleostei</taxon>
        <taxon>Neoteleostei</taxon>
        <taxon>Acanthomorphata</taxon>
        <taxon>Zeiogadaria</taxon>
        <taxon>Gadariae</taxon>
        <taxon>Gadiformes</taxon>
        <taxon>Muraenolepidoidei</taxon>
        <taxon>Muraenolepididae</taxon>
        <taxon>Muraenolepis</taxon>
    </lineage>
</organism>
<dbReference type="InterPro" id="IPR035976">
    <property type="entry name" value="Sushi/SCR/CCP_sf"/>
</dbReference>
<protein>
    <recommendedName>
        <fullName evidence="5">Sushi domain-containing protein</fullName>
    </recommendedName>
</protein>
<feature type="region of interest" description="Disordered" evidence="3">
    <location>
        <begin position="212"/>
        <end position="292"/>
    </location>
</feature>
<sequence length="292" mass="32641">MRAHVVLLLGALQSAFTQWSPAEEEVSGEAEWPARPKHWEHTYWSGTAPLCLGGCRGLHRELRTDRCGDSGCCWVGFKSLCRVNCGRPDVDYNGVVFGNDWWVGSVVRYECRAGFLLLGDAGRVCGSDGLWTPKPSCLRMCGRGRVEVSERELSSTCSSTCANRSYFGNPKQGCDLLDNCQNKETGWKRFFAQCVPCICDCSVSCDQLSTPIPGTENQRPVSGPPFQHAPKEGAQASGLQEGARPPVYRKEPRPPVYRKEPRPPVYRKEPRPPVYRKEPRPPVYRKEPRPPV</sequence>
<evidence type="ECO:0000256" key="4">
    <source>
        <dbReference type="SAM" id="SignalP"/>
    </source>
</evidence>
<dbReference type="Pfam" id="PF00084">
    <property type="entry name" value="Sushi"/>
    <property type="match status" value="1"/>
</dbReference>
<comment type="caution">
    <text evidence="2">Lacks conserved residue(s) required for the propagation of feature annotation.</text>
</comment>
<keyword evidence="1" id="KW-1015">Disulfide bond</keyword>
<dbReference type="PROSITE" id="PS50923">
    <property type="entry name" value="SUSHI"/>
    <property type="match status" value="1"/>
</dbReference>
<keyword evidence="2" id="KW-0768">Sushi</keyword>
<feature type="signal peptide" evidence="4">
    <location>
        <begin position="1"/>
        <end position="17"/>
    </location>
</feature>
<gene>
    <name evidence="6" type="ORF">NHX12_009938</name>
</gene>
<feature type="domain" description="Sushi" evidence="5">
    <location>
        <begin position="83"/>
        <end position="139"/>
    </location>
</feature>
<dbReference type="Gene3D" id="2.10.70.10">
    <property type="entry name" value="Complement Module, domain 1"/>
    <property type="match status" value="1"/>
</dbReference>
<evidence type="ECO:0000259" key="5">
    <source>
        <dbReference type="PROSITE" id="PS50923"/>
    </source>
</evidence>
<dbReference type="CDD" id="cd00033">
    <property type="entry name" value="CCP"/>
    <property type="match status" value="1"/>
</dbReference>
<dbReference type="Proteomes" id="UP001148018">
    <property type="component" value="Unassembled WGS sequence"/>
</dbReference>
<reference evidence="6" key="1">
    <citation type="submission" date="2022-07" db="EMBL/GenBank/DDBJ databases">
        <title>Chromosome-level genome of Muraenolepis orangiensis.</title>
        <authorList>
            <person name="Kim J."/>
        </authorList>
    </citation>
    <scope>NUCLEOTIDE SEQUENCE</scope>
    <source>
        <strain evidence="6">KU_S4_2022</strain>
        <tissue evidence="6">Muscle</tissue>
    </source>
</reference>
<name>A0A9Q0I8E3_9TELE</name>